<sequence length="136" mass="15700">MGLEVVRHDLVNSGMVKLSKVCHSIWLVKTLTNTLTKGWEKVTPQGICTRSKSYAPDFVGSKGRIQNKFNIDRARARRQNTRFEDLSAQGISELDMTNPEMMILWVCNRKSKIPATAPRSWRKFRNRFVRVSTNPY</sequence>
<dbReference type="RefSeq" id="XP_009801134.1">
    <property type="nucleotide sequence ID" value="XM_009802832.1"/>
</dbReference>
<accession>A0A1U7YPH3</accession>
<evidence type="ECO:0000313" key="1">
    <source>
        <dbReference type="Proteomes" id="UP000189701"/>
    </source>
</evidence>
<proteinExistence type="predicted"/>
<protein>
    <submittedName>
        <fullName evidence="2">Uncharacterized protein LOC104246923</fullName>
    </submittedName>
</protein>
<reference evidence="1" key="1">
    <citation type="journal article" date="2013" name="Genome Biol.">
        <title>Reference genomes and transcriptomes of Nicotiana sylvestris and Nicotiana tomentosiformis.</title>
        <authorList>
            <person name="Sierro N."/>
            <person name="Battey J.N."/>
            <person name="Ouadi S."/>
            <person name="Bovet L."/>
            <person name="Goepfert S."/>
            <person name="Bakaher N."/>
            <person name="Peitsch M.C."/>
            <person name="Ivanov N.V."/>
        </authorList>
    </citation>
    <scope>NUCLEOTIDE SEQUENCE [LARGE SCALE GENOMIC DNA]</scope>
</reference>
<evidence type="ECO:0000313" key="2">
    <source>
        <dbReference type="RefSeq" id="XP_009801134.1"/>
    </source>
</evidence>
<dbReference type="Proteomes" id="UP000189701">
    <property type="component" value="Unplaced"/>
</dbReference>
<gene>
    <name evidence="2" type="primary">LOC104246923</name>
</gene>
<organism evidence="1 2">
    <name type="scientific">Nicotiana sylvestris</name>
    <name type="common">Wood tobacco</name>
    <name type="synonym">South American tobacco</name>
    <dbReference type="NCBI Taxonomy" id="4096"/>
    <lineage>
        <taxon>Eukaryota</taxon>
        <taxon>Viridiplantae</taxon>
        <taxon>Streptophyta</taxon>
        <taxon>Embryophyta</taxon>
        <taxon>Tracheophyta</taxon>
        <taxon>Spermatophyta</taxon>
        <taxon>Magnoliopsida</taxon>
        <taxon>eudicotyledons</taxon>
        <taxon>Gunneridae</taxon>
        <taxon>Pentapetalae</taxon>
        <taxon>asterids</taxon>
        <taxon>lamiids</taxon>
        <taxon>Solanales</taxon>
        <taxon>Solanaceae</taxon>
        <taxon>Nicotianoideae</taxon>
        <taxon>Nicotianeae</taxon>
        <taxon>Nicotiana</taxon>
    </lineage>
</organism>
<dbReference type="AlphaFoldDB" id="A0A1U7YPH3"/>
<reference evidence="2" key="2">
    <citation type="submission" date="2025-08" db="UniProtKB">
        <authorList>
            <consortium name="RefSeq"/>
        </authorList>
    </citation>
    <scope>IDENTIFICATION</scope>
    <source>
        <tissue evidence="2">Leaf</tissue>
    </source>
</reference>
<keyword evidence="1" id="KW-1185">Reference proteome</keyword>
<name>A0A1U7YPH3_NICSY</name>